<dbReference type="Pfam" id="PF01546">
    <property type="entry name" value="Peptidase_M20"/>
    <property type="match status" value="1"/>
</dbReference>
<proteinExistence type="inferred from homology"/>
<name>A0A7W8Z2B8_9ACTN</name>
<dbReference type="InterPro" id="IPR002933">
    <property type="entry name" value="Peptidase_M20"/>
</dbReference>
<dbReference type="RefSeq" id="WP_184609797.1">
    <property type="nucleotide sequence ID" value="NZ_BOOS01000037.1"/>
</dbReference>
<evidence type="ECO:0000256" key="2">
    <source>
        <dbReference type="ARBA" id="ARBA00006247"/>
    </source>
</evidence>
<keyword evidence="4 7" id="KW-0378">Hydrolase</keyword>
<dbReference type="Pfam" id="PF07687">
    <property type="entry name" value="M20_dimer"/>
    <property type="match status" value="1"/>
</dbReference>
<organism evidence="7 8">
    <name type="scientific">Sphaerisporangium krabiense</name>
    <dbReference type="NCBI Taxonomy" id="763782"/>
    <lineage>
        <taxon>Bacteria</taxon>
        <taxon>Bacillati</taxon>
        <taxon>Actinomycetota</taxon>
        <taxon>Actinomycetes</taxon>
        <taxon>Streptosporangiales</taxon>
        <taxon>Streptosporangiaceae</taxon>
        <taxon>Sphaerisporangium</taxon>
    </lineage>
</organism>
<dbReference type="GO" id="GO:0009014">
    <property type="term" value="F:succinyl-diaminopimelate desuccinylase activity"/>
    <property type="evidence" value="ECO:0007669"/>
    <property type="project" value="UniProtKB-EC"/>
</dbReference>
<evidence type="ECO:0000313" key="7">
    <source>
        <dbReference type="EMBL" id="MBB5626090.1"/>
    </source>
</evidence>
<dbReference type="Proteomes" id="UP000588112">
    <property type="component" value="Unassembled WGS sequence"/>
</dbReference>
<comment type="similarity">
    <text evidence="2">Belongs to the peptidase M20A family.</text>
</comment>
<keyword evidence="8" id="KW-1185">Reference proteome</keyword>
<gene>
    <name evidence="7" type="ORF">BJ981_001789</name>
</gene>
<dbReference type="SUPFAM" id="SSF53187">
    <property type="entry name" value="Zn-dependent exopeptidases"/>
    <property type="match status" value="1"/>
</dbReference>
<dbReference type="EC" id="3.5.1.18" evidence="7"/>
<dbReference type="PANTHER" id="PTHR43808:SF8">
    <property type="entry name" value="PEPTIDASE M20 DIMERISATION DOMAIN-CONTAINING PROTEIN"/>
    <property type="match status" value="1"/>
</dbReference>
<accession>A0A7W8Z2B8</accession>
<evidence type="ECO:0000313" key="8">
    <source>
        <dbReference type="Proteomes" id="UP000588112"/>
    </source>
</evidence>
<keyword evidence="3" id="KW-0479">Metal-binding</keyword>
<evidence type="ECO:0000259" key="6">
    <source>
        <dbReference type="Pfam" id="PF07687"/>
    </source>
</evidence>
<dbReference type="SUPFAM" id="SSF55031">
    <property type="entry name" value="Bacterial exopeptidase dimerisation domain"/>
    <property type="match status" value="1"/>
</dbReference>
<dbReference type="Gene3D" id="3.30.70.360">
    <property type="match status" value="1"/>
</dbReference>
<comment type="cofactor">
    <cofactor evidence="1">
        <name>Zn(2+)</name>
        <dbReference type="ChEBI" id="CHEBI:29105"/>
    </cofactor>
</comment>
<sequence>MSLSEELDALVDDAREDLVALCGRLVAAPSVNPPGDTVAVADVVAGYLRAHGCEADLLRADPVMPNVVSRIQGTTPGPHLVLNVHMDTMDPGDESLWSVPVHEMTRKDGRLYGLGMGNMKGAVAAMSLAYTLLARHADRWPGTITFTAVSDECVFGDNGAAHLLGTLPDLAGDGLICGEGPGWMRLAVAEKGVLWLELSASADGGHSSLAECGSGAVPRLARFVAAVDELNGWRTTLPAELADVHASAEDPSARLSANPGTVEGGSYVSQIATRAAAAVDFRLPPGIRMSDVEDQVSRIAARIPGAGWSRIKGWDANWTGTRSPLVGALAGAFREVRGAEPEYTIRLPASDASRWRNLGVPALCFGPQPTLAAGIDDYAEEQDVVDCAKIYARAALDFLSA</sequence>
<dbReference type="GO" id="GO:0046872">
    <property type="term" value="F:metal ion binding"/>
    <property type="evidence" value="ECO:0007669"/>
    <property type="project" value="UniProtKB-KW"/>
</dbReference>
<dbReference type="InterPro" id="IPR050072">
    <property type="entry name" value="Peptidase_M20A"/>
</dbReference>
<comment type="caution">
    <text evidence="7">The sequence shown here is derived from an EMBL/GenBank/DDBJ whole genome shotgun (WGS) entry which is preliminary data.</text>
</comment>
<dbReference type="InterPro" id="IPR011650">
    <property type="entry name" value="Peptidase_M20_dimer"/>
</dbReference>
<dbReference type="PANTHER" id="PTHR43808">
    <property type="entry name" value="ACETYLORNITHINE DEACETYLASE"/>
    <property type="match status" value="1"/>
</dbReference>
<reference evidence="7 8" key="1">
    <citation type="submission" date="2020-08" db="EMBL/GenBank/DDBJ databases">
        <title>Sequencing the genomes of 1000 actinobacteria strains.</title>
        <authorList>
            <person name="Klenk H.-P."/>
        </authorList>
    </citation>
    <scope>NUCLEOTIDE SEQUENCE [LARGE SCALE GENOMIC DNA]</scope>
    <source>
        <strain evidence="7 8">DSM 45790</strain>
    </source>
</reference>
<evidence type="ECO:0000256" key="4">
    <source>
        <dbReference type="ARBA" id="ARBA00022801"/>
    </source>
</evidence>
<evidence type="ECO:0000256" key="3">
    <source>
        <dbReference type="ARBA" id="ARBA00022723"/>
    </source>
</evidence>
<keyword evidence="5" id="KW-0862">Zinc</keyword>
<dbReference type="Gene3D" id="3.40.630.10">
    <property type="entry name" value="Zn peptidases"/>
    <property type="match status" value="2"/>
</dbReference>
<dbReference type="InterPro" id="IPR036264">
    <property type="entry name" value="Bact_exopeptidase_dim_dom"/>
</dbReference>
<evidence type="ECO:0000256" key="5">
    <source>
        <dbReference type="ARBA" id="ARBA00022833"/>
    </source>
</evidence>
<protein>
    <submittedName>
        <fullName evidence="7">Succinyl-diaminopimelate desuccinylase</fullName>
        <ecNumber evidence="7">3.5.1.18</ecNumber>
    </submittedName>
</protein>
<dbReference type="EMBL" id="JACHBR010000001">
    <property type="protein sequence ID" value="MBB5626090.1"/>
    <property type="molecule type" value="Genomic_DNA"/>
</dbReference>
<feature type="domain" description="Peptidase M20 dimerisation" evidence="6">
    <location>
        <begin position="188"/>
        <end position="302"/>
    </location>
</feature>
<evidence type="ECO:0000256" key="1">
    <source>
        <dbReference type="ARBA" id="ARBA00001947"/>
    </source>
</evidence>
<dbReference type="AlphaFoldDB" id="A0A7W8Z2B8"/>